<gene>
    <name evidence="2" type="ORF">I553_1275</name>
</gene>
<accession>X8CFN4</accession>
<name>X8CFN4_MYCXE</name>
<sequence>MSSRRGAGHAAGPVSAGLDGPEDLGRKLAVVQQLVDKRAEDLLSGDASQSETVGCLSLPDIETPVLGRGEVDGASGAPPRDCRMAVSRSVTSARPMRWAMQRLPRGAEPFGAGVVAVGGMAHGADLPLRRLG</sequence>
<comment type="caution">
    <text evidence="2">The sequence shown here is derived from an EMBL/GenBank/DDBJ whole genome shotgun (WGS) entry which is preliminary data.</text>
</comment>
<dbReference type="AlphaFoldDB" id="X8CFN4"/>
<protein>
    <submittedName>
        <fullName evidence="2">Uncharacterized protein</fullName>
    </submittedName>
</protein>
<evidence type="ECO:0000256" key="1">
    <source>
        <dbReference type="SAM" id="MobiDB-lite"/>
    </source>
</evidence>
<feature type="region of interest" description="Disordered" evidence="1">
    <location>
        <begin position="1"/>
        <end position="22"/>
    </location>
</feature>
<organism evidence="2">
    <name type="scientific">Mycobacterium xenopi 4042</name>
    <dbReference type="NCBI Taxonomy" id="1299334"/>
    <lineage>
        <taxon>Bacteria</taxon>
        <taxon>Bacillati</taxon>
        <taxon>Actinomycetota</taxon>
        <taxon>Actinomycetes</taxon>
        <taxon>Mycobacteriales</taxon>
        <taxon>Mycobacteriaceae</taxon>
        <taxon>Mycobacterium</taxon>
    </lineage>
</organism>
<dbReference type="EMBL" id="JAOB01000032">
    <property type="protein sequence ID" value="EUA54626.1"/>
    <property type="molecule type" value="Genomic_DNA"/>
</dbReference>
<feature type="region of interest" description="Disordered" evidence="1">
    <location>
        <begin position="67"/>
        <end position="89"/>
    </location>
</feature>
<evidence type="ECO:0000313" key="2">
    <source>
        <dbReference type="EMBL" id="EUA54626.1"/>
    </source>
</evidence>
<proteinExistence type="predicted"/>
<reference evidence="2" key="1">
    <citation type="submission" date="2014-01" db="EMBL/GenBank/DDBJ databases">
        <authorList>
            <person name="Brown-Elliot B."/>
            <person name="Wallace R."/>
            <person name="Lenaerts A."/>
            <person name="Ordway D."/>
            <person name="DeGroote M.A."/>
            <person name="Parker T."/>
            <person name="Sizemore C."/>
            <person name="Tallon L.J."/>
            <person name="Sadzewicz L.K."/>
            <person name="Sengamalay N."/>
            <person name="Fraser C.M."/>
            <person name="Hine E."/>
            <person name="Shefchek K.A."/>
            <person name="Das S.P."/>
            <person name="Tettelin H."/>
        </authorList>
    </citation>
    <scope>NUCLEOTIDE SEQUENCE [LARGE SCALE GENOMIC DNA]</scope>
    <source>
        <strain evidence="2">4042</strain>
    </source>
</reference>
<dbReference type="PATRIC" id="fig|1299334.3.peg.3090"/>